<reference evidence="5 6" key="1">
    <citation type="submission" date="2024-03" db="EMBL/GenBank/DDBJ databases">
        <title>Sulfurimonas sp. HSL3-1.</title>
        <authorList>
            <person name="Wang S."/>
        </authorList>
    </citation>
    <scope>NUCLEOTIDE SEQUENCE [LARGE SCALE GENOMIC DNA]</scope>
    <source>
        <strain evidence="5 6">HSL3-1</strain>
    </source>
</reference>
<organism evidence="5 6">
    <name type="scientific">Sulfurimonas diazotrophicus</name>
    <dbReference type="NCBI Taxonomy" id="3131939"/>
    <lineage>
        <taxon>Bacteria</taxon>
        <taxon>Pseudomonadati</taxon>
        <taxon>Campylobacterota</taxon>
        <taxon>Epsilonproteobacteria</taxon>
        <taxon>Campylobacterales</taxon>
        <taxon>Sulfurimonadaceae</taxon>
        <taxon>Sulfurimonas</taxon>
    </lineage>
</organism>
<dbReference type="EMBL" id="CP147920">
    <property type="protein sequence ID" value="XAU15497.1"/>
    <property type="molecule type" value="Genomic_DNA"/>
</dbReference>
<dbReference type="InterPro" id="IPR029001">
    <property type="entry name" value="ITPase-like_fam"/>
</dbReference>
<keyword evidence="4" id="KW-0963">Cytoplasm</keyword>
<dbReference type="NCBIfam" id="NF003141">
    <property type="entry name" value="PRK04056.1"/>
    <property type="match status" value="1"/>
</dbReference>
<dbReference type="PANTHER" id="PTHR43213:SF5">
    <property type="entry name" value="BIFUNCTIONAL DTTP_UTP PYROPHOSPHATASE_METHYLTRANSFERASE PROTEIN-RELATED"/>
    <property type="match status" value="1"/>
</dbReference>
<evidence type="ECO:0000313" key="6">
    <source>
        <dbReference type="Proteomes" id="UP001447842"/>
    </source>
</evidence>
<evidence type="ECO:0000256" key="1">
    <source>
        <dbReference type="ARBA" id="ARBA00001968"/>
    </source>
</evidence>
<dbReference type="Gene3D" id="3.90.950.10">
    <property type="match status" value="1"/>
</dbReference>
<dbReference type="NCBIfam" id="TIGR00172">
    <property type="entry name" value="maf"/>
    <property type="match status" value="1"/>
</dbReference>
<comment type="catalytic activity">
    <reaction evidence="4">
        <text>a 2'-deoxyribonucleoside 5'-triphosphate + H2O = a 2'-deoxyribonucleoside 5'-phosphate + diphosphate + H(+)</text>
        <dbReference type="Rhea" id="RHEA:44644"/>
        <dbReference type="ChEBI" id="CHEBI:15377"/>
        <dbReference type="ChEBI" id="CHEBI:15378"/>
        <dbReference type="ChEBI" id="CHEBI:33019"/>
        <dbReference type="ChEBI" id="CHEBI:61560"/>
        <dbReference type="ChEBI" id="CHEBI:65317"/>
        <dbReference type="EC" id="3.6.1.9"/>
    </reaction>
</comment>
<keyword evidence="6" id="KW-1185">Reference proteome</keyword>
<evidence type="ECO:0000313" key="5">
    <source>
        <dbReference type="EMBL" id="XAU15497.1"/>
    </source>
</evidence>
<comment type="catalytic activity">
    <reaction evidence="4">
        <text>a ribonucleoside 5'-triphosphate + H2O = a ribonucleoside 5'-phosphate + diphosphate + H(+)</text>
        <dbReference type="Rhea" id="RHEA:23996"/>
        <dbReference type="ChEBI" id="CHEBI:15377"/>
        <dbReference type="ChEBI" id="CHEBI:15378"/>
        <dbReference type="ChEBI" id="CHEBI:33019"/>
        <dbReference type="ChEBI" id="CHEBI:58043"/>
        <dbReference type="ChEBI" id="CHEBI:61557"/>
        <dbReference type="EC" id="3.6.1.9"/>
    </reaction>
</comment>
<gene>
    <name evidence="5" type="primary">maf</name>
    <name evidence="5" type="ORF">WCY31_02085</name>
</gene>
<keyword evidence="3 4" id="KW-0546">Nucleotide metabolism</keyword>
<comment type="function">
    <text evidence="4">Nucleoside triphosphate pyrophosphatase. May have a dual role in cell division arrest and in preventing the incorporation of modified nucleotides into cellular nucleic acids.</text>
</comment>
<feature type="active site" description="Proton acceptor" evidence="4">
    <location>
        <position position="72"/>
    </location>
</feature>
<evidence type="ECO:0000256" key="3">
    <source>
        <dbReference type="ARBA" id="ARBA00023080"/>
    </source>
</evidence>
<dbReference type="InterPro" id="IPR003697">
    <property type="entry name" value="Maf-like"/>
</dbReference>
<comment type="similarity">
    <text evidence="4">Belongs to the Maf family.</text>
</comment>
<sequence>MAAPLRLASASQSRALLLEQAGIDFIQTPMDYDEEQIVASSPKNFVYQATVGKYGAGVSTFGIEEHPLLVADSVVTSQGQILRKARCLDDARNILMTQSGSVTSIITCMIYHSPRLKLIDISATDYLFAPFDPEDLERYLASGEWRGKAGGCMVEGFCKPYIRSVRGNESTAMGLNVEALKPFLEGL</sequence>
<proteinExistence type="inferred from homology"/>
<name>A0ABZ3HAE3_9BACT</name>
<dbReference type="RefSeq" id="WP_345972946.1">
    <property type="nucleotide sequence ID" value="NZ_CP147920.1"/>
</dbReference>
<evidence type="ECO:0000256" key="4">
    <source>
        <dbReference type="HAMAP-Rule" id="MF_00528"/>
    </source>
</evidence>
<comment type="subcellular location">
    <subcellularLocation>
        <location evidence="4">Cytoplasm</location>
    </subcellularLocation>
</comment>
<evidence type="ECO:0000256" key="2">
    <source>
        <dbReference type="ARBA" id="ARBA00022801"/>
    </source>
</evidence>
<comment type="cofactor">
    <cofactor evidence="1 4">
        <name>a divalent metal cation</name>
        <dbReference type="ChEBI" id="CHEBI:60240"/>
    </cofactor>
</comment>
<dbReference type="SUPFAM" id="SSF52972">
    <property type="entry name" value="ITPase-like"/>
    <property type="match status" value="1"/>
</dbReference>
<comment type="caution">
    <text evidence="4">Lacks conserved residue(s) required for the propagation of feature annotation.</text>
</comment>
<accession>A0ABZ3HAE3</accession>
<dbReference type="HAMAP" id="MF_00528">
    <property type="entry name" value="Maf"/>
    <property type="match status" value="1"/>
</dbReference>
<dbReference type="PIRSF" id="PIRSF006305">
    <property type="entry name" value="Maf"/>
    <property type="match status" value="1"/>
</dbReference>
<dbReference type="PANTHER" id="PTHR43213">
    <property type="entry name" value="BIFUNCTIONAL DTTP/UTP PYROPHOSPHATASE/METHYLTRANSFERASE PROTEIN-RELATED"/>
    <property type="match status" value="1"/>
</dbReference>
<dbReference type="Pfam" id="PF02545">
    <property type="entry name" value="Maf"/>
    <property type="match status" value="1"/>
</dbReference>
<protein>
    <recommendedName>
        <fullName evidence="4">Nucleoside triphosphate pyrophosphatase</fullName>
        <ecNumber evidence="4">3.6.1.9</ecNumber>
    </recommendedName>
    <alternativeName>
        <fullName evidence="4">Nucleotide pyrophosphatase</fullName>
        <shortName evidence="4">Nucleotide PPase</shortName>
    </alternativeName>
</protein>
<keyword evidence="2 4" id="KW-0378">Hydrolase</keyword>
<dbReference type="Proteomes" id="UP001447842">
    <property type="component" value="Chromosome"/>
</dbReference>
<dbReference type="EC" id="3.6.1.9" evidence="4"/>